<gene>
    <name evidence="4" type="ORF">A2527_10430</name>
</gene>
<name>A0A1F6GGK5_9PROT</name>
<protein>
    <recommendedName>
        <fullName evidence="6">Phage shock protein A</fullName>
    </recommendedName>
</protein>
<dbReference type="AlphaFoldDB" id="A0A1F6GGK5"/>
<feature type="coiled-coil region" evidence="2">
    <location>
        <begin position="125"/>
        <end position="159"/>
    </location>
</feature>
<sequence length="245" mass="27269">MAGLFQRLFKIGEAEGHSVLDQLENPVKMTEQGIRDLEKHYVQAIKDLAEVKAQVNKQRAELQKAETESADYEEKAMLLLSRAKSGQMDPAQAEDLARRALAHKAEAQKRIQLYGSGLSQQTEVVNRMQGQVDRIKGQIDQYKNELKTLQARSSAAKAATRLDKQLAGADPKGTVEMLERMRQKVEDQEALSAAYADLADRPKSLDEEIQRALGSADQPPKLLNSPTSNQDDDELSRLKAKLGMN</sequence>
<dbReference type="PANTHER" id="PTHR31088">
    <property type="entry name" value="MEMBRANE-ASSOCIATED PROTEIN VIPP1, CHLOROPLASTIC"/>
    <property type="match status" value="1"/>
</dbReference>
<evidence type="ECO:0000313" key="4">
    <source>
        <dbReference type="EMBL" id="OGG97245.1"/>
    </source>
</evidence>
<dbReference type="PANTHER" id="PTHR31088:SF6">
    <property type="entry name" value="PHAGE SHOCK PROTEIN A"/>
    <property type="match status" value="1"/>
</dbReference>
<feature type="compositionally biased region" description="Basic and acidic residues" evidence="3">
    <location>
        <begin position="198"/>
        <end position="210"/>
    </location>
</feature>
<reference evidence="4 5" key="1">
    <citation type="journal article" date="2016" name="Nat. Commun.">
        <title>Thousands of microbial genomes shed light on interconnected biogeochemical processes in an aquifer system.</title>
        <authorList>
            <person name="Anantharaman K."/>
            <person name="Brown C.T."/>
            <person name="Hug L.A."/>
            <person name="Sharon I."/>
            <person name="Castelle C.J."/>
            <person name="Probst A.J."/>
            <person name="Thomas B.C."/>
            <person name="Singh A."/>
            <person name="Wilkins M.J."/>
            <person name="Karaoz U."/>
            <person name="Brodie E.L."/>
            <person name="Williams K.H."/>
            <person name="Hubbard S.S."/>
            <person name="Banfield J.F."/>
        </authorList>
    </citation>
    <scope>NUCLEOTIDE SEQUENCE [LARGE SCALE GENOMIC DNA]</scope>
</reference>
<proteinExistence type="inferred from homology"/>
<evidence type="ECO:0000256" key="3">
    <source>
        <dbReference type="SAM" id="MobiDB-lite"/>
    </source>
</evidence>
<dbReference type="Pfam" id="PF04012">
    <property type="entry name" value="PspA_IM30"/>
    <property type="match status" value="1"/>
</dbReference>
<feature type="coiled-coil region" evidence="2">
    <location>
        <begin position="34"/>
        <end position="82"/>
    </location>
</feature>
<organism evidence="4 5">
    <name type="scientific">Candidatus Lambdaproteobacteria bacterium RIFOXYD2_FULL_50_16</name>
    <dbReference type="NCBI Taxonomy" id="1817772"/>
    <lineage>
        <taxon>Bacteria</taxon>
        <taxon>Pseudomonadati</taxon>
        <taxon>Pseudomonadota</taxon>
        <taxon>Candidatus Lambdaproteobacteria</taxon>
    </lineage>
</organism>
<dbReference type="EMBL" id="MFNE01000001">
    <property type="protein sequence ID" value="OGG97245.1"/>
    <property type="molecule type" value="Genomic_DNA"/>
</dbReference>
<comment type="caution">
    <text evidence="4">The sequence shown here is derived from an EMBL/GenBank/DDBJ whole genome shotgun (WGS) entry which is preliminary data.</text>
</comment>
<dbReference type="STRING" id="1817772.A2527_10430"/>
<dbReference type="InterPro" id="IPR007157">
    <property type="entry name" value="PspA_VIPP1"/>
</dbReference>
<comment type="similarity">
    <text evidence="1">Belongs to the PspA/Vipp/IM30 family.</text>
</comment>
<evidence type="ECO:0000313" key="5">
    <source>
        <dbReference type="Proteomes" id="UP000178449"/>
    </source>
</evidence>
<accession>A0A1F6GGK5</accession>
<evidence type="ECO:0008006" key="6">
    <source>
        <dbReference type="Google" id="ProtNLM"/>
    </source>
</evidence>
<evidence type="ECO:0000256" key="2">
    <source>
        <dbReference type="SAM" id="Coils"/>
    </source>
</evidence>
<feature type="region of interest" description="Disordered" evidence="3">
    <location>
        <begin position="196"/>
        <end position="245"/>
    </location>
</feature>
<dbReference type="Proteomes" id="UP000178449">
    <property type="component" value="Unassembled WGS sequence"/>
</dbReference>
<evidence type="ECO:0000256" key="1">
    <source>
        <dbReference type="ARBA" id="ARBA00043985"/>
    </source>
</evidence>
<keyword evidence="2" id="KW-0175">Coiled coil</keyword>